<dbReference type="GO" id="GO:0005923">
    <property type="term" value="C:bicellular tight junction"/>
    <property type="evidence" value="ECO:0007669"/>
    <property type="project" value="TreeGrafter"/>
</dbReference>
<evidence type="ECO:0000256" key="1">
    <source>
        <dbReference type="SAM" id="Coils"/>
    </source>
</evidence>
<comment type="caution">
    <text evidence="4">The sequence shown here is derived from an EMBL/GenBank/DDBJ whole genome shotgun (WGS) entry which is preliminary data.</text>
</comment>
<feature type="compositionally biased region" description="Basic residues" evidence="2">
    <location>
        <begin position="385"/>
        <end position="394"/>
    </location>
</feature>
<sequence length="394" mass="42975">MHLCLPVTCYVDKMFKSFVFSIRDAKIAALEKTSAESERLMAEARNEKIRHMDELHSAQKKVADLEGRVKELESKVAERDAMIKVLQKHTTSAYDGGASLRNNSSREELVYPFCNNLYKLVRESVKELESKVAERDAMIKVLQKHTTSAYDGGASLRNNSSREELVGLSSGASFSSAEGVGSSGSVAGRYRHLARRNYSPANDNSSGCGYDSTSLRLDEQLAALESRLERPPVPARGLCCFPGLGAVGARGGGGRGEEALLLERQGRASQQTRSSSLPPPPSALPRPPRKPSTRNTRYDRLEHSRDGRKDSDGSGSIASTASRGSPLPYDAVRKLPSVPTSASLPAAESRESLVRPRDSSLPSPSKLAVYAAARRRSAETTKDSKGRHHYRIQF</sequence>
<dbReference type="PANTHER" id="PTHR14826:SF14">
    <property type="entry name" value="ANGIOMOTIN_C DOMAIN-CONTAINING PROTEIN"/>
    <property type="match status" value="1"/>
</dbReference>
<evidence type="ECO:0000256" key="2">
    <source>
        <dbReference type="SAM" id="MobiDB-lite"/>
    </source>
</evidence>
<dbReference type="PANTHER" id="PTHR14826">
    <property type="entry name" value="ANGIOMOTIN"/>
    <property type="match status" value="1"/>
</dbReference>
<evidence type="ECO:0000259" key="3">
    <source>
        <dbReference type="Pfam" id="PF12240"/>
    </source>
</evidence>
<keyword evidence="5" id="KW-1185">Reference proteome</keyword>
<gene>
    <name evidence="4" type="ORF">PLXY2_LOCUS10531</name>
</gene>
<feature type="region of interest" description="Disordered" evidence="2">
    <location>
        <begin position="265"/>
        <end position="394"/>
    </location>
</feature>
<evidence type="ECO:0000313" key="5">
    <source>
        <dbReference type="Proteomes" id="UP000653454"/>
    </source>
</evidence>
<dbReference type="Pfam" id="PF12240">
    <property type="entry name" value="Angiomotin_C"/>
    <property type="match status" value="1"/>
</dbReference>
<reference evidence="4" key="1">
    <citation type="submission" date="2020-11" db="EMBL/GenBank/DDBJ databases">
        <authorList>
            <person name="Whiteford S."/>
        </authorList>
    </citation>
    <scope>NUCLEOTIDE SEQUENCE</scope>
</reference>
<keyword evidence="1" id="KW-0175">Coiled coil</keyword>
<feature type="compositionally biased region" description="Basic and acidic residues" evidence="2">
    <location>
        <begin position="348"/>
        <end position="358"/>
    </location>
</feature>
<feature type="coiled-coil region" evidence="1">
    <location>
        <begin position="27"/>
        <end position="82"/>
    </location>
</feature>
<dbReference type="InterPro" id="IPR051747">
    <property type="entry name" value="Angiomotin-like"/>
</dbReference>
<evidence type="ECO:0000313" key="4">
    <source>
        <dbReference type="EMBL" id="CAG9132040.1"/>
    </source>
</evidence>
<dbReference type="AlphaFoldDB" id="A0A8S4FV22"/>
<dbReference type="GO" id="GO:0030334">
    <property type="term" value="P:regulation of cell migration"/>
    <property type="evidence" value="ECO:0007669"/>
    <property type="project" value="TreeGrafter"/>
</dbReference>
<dbReference type="GO" id="GO:0030036">
    <property type="term" value="P:actin cytoskeleton organization"/>
    <property type="evidence" value="ECO:0007669"/>
    <property type="project" value="TreeGrafter"/>
</dbReference>
<feature type="compositionally biased region" description="Pro residues" evidence="2">
    <location>
        <begin position="277"/>
        <end position="286"/>
    </location>
</feature>
<accession>A0A8S4FV22</accession>
<organism evidence="4 5">
    <name type="scientific">Plutella xylostella</name>
    <name type="common">Diamondback moth</name>
    <name type="synonym">Plutella maculipennis</name>
    <dbReference type="NCBI Taxonomy" id="51655"/>
    <lineage>
        <taxon>Eukaryota</taxon>
        <taxon>Metazoa</taxon>
        <taxon>Ecdysozoa</taxon>
        <taxon>Arthropoda</taxon>
        <taxon>Hexapoda</taxon>
        <taxon>Insecta</taxon>
        <taxon>Pterygota</taxon>
        <taxon>Neoptera</taxon>
        <taxon>Endopterygota</taxon>
        <taxon>Lepidoptera</taxon>
        <taxon>Glossata</taxon>
        <taxon>Ditrysia</taxon>
        <taxon>Yponomeutoidea</taxon>
        <taxon>Plutellidae</taxon>
        <taxon>Plutella</taxon>
    </lineage>
</organism>
<proteinExistence type="predicted"/>
<dbReference type="EMBL" id="CAJHNJ030000047">
    <property type="protein sequence ID" value="CAG9132040.1"/>
    <property type="molecule type" value="Genomic_DNA"/>
</dbReference>
<feature type="compositionally biased region" description="Polar residues" evidence="2">
    <location>
        <begin position="313"/>
        <end position="323"/>
    </location>
</feature>
<dbReference type="InterPro" id="IPR024646">
    <property type="entry name" value="Angiomotin_C"/>
</dbReference>
<dbReference type="Proteomes" id="UP000653454">
    <property type="component" value="Unassembled WGS sequence"/>
</dbReference>
<dbReference type="GO" id="GO:0031410">
    <property type="term" value="C:cytoplasmic vesicle"/>
    <property type="evidence" value="ECO:0007669"/>
    <property type="project" value="TreeGrafter"/>
</dbReference>
<name>A0A8S4FV22_PLUXY</name>
<feature type="domain" description="Angiomotin C-terminal" evidence="3">
    <location>
        <begin position="49"/>
        <end position="91"/>
    </location>
</feature>
<protein>
    <submittedName>
        <fullName evidence="4">(diamondback moth) hypothetical protein</fullName>
    </submittedName>
</protein>
<dbReference type="GO" id="GO:0005886">
    <property type="term" value="C:plasma membrane"/>
    <property type="evidence" value="ECO:0007669"/>
    <property type="project" value="TreeGrafter"/>
</dbReference>
<feature type="compositionally biased region" description="Basic and acidic residues" evidence="2">
    <location>
        <begin position="296"/>
        <end position="312"/>
    </location>
</feature>